<reference evidence="2 3" key="1">
    <citation type="submission" date="2019-10" db="EMBL/GenBank/DDBJ databases">
        <title>Georgenia wutianyii sp. nov. and Georgenia yuyongxinii sp. nov. isolated from plateau pika (Ochotona curzoniae) in the Qinghai-Tibet plateau of China.</title>
        <authorList>
            <person name="Tian Z."/>
        </authorList>
    </citation>
    <scope>NUCLEOTIDE SEQUENCE [LARGE SCALE GENOMIC DNA]</scope>
    <source>
        <strain evidence="2 3">JCM 15130</strain>
    </source>
</reference>
<organism evidence="2 3">
    <name type="scientific">Georgenia ruanii</name>
    <dbReference type="NCBI Taxonomy" id="348442"/>
    <lineage>
        <taxon>Bacteria</taxon>
        <taxon>Bacillati</taxon>
        <taxon>Actinomycetota</taxon>
        <taxon>Actinomycetes</taxon>
        <taxon>Micrococcales</taxon>
        <taxon>Bogoriellaceae</taxon>
        <taxon>Georgenia</taxon>
    </lineage>
</organism>
<protein>
    <recommendedName>
        <fullName evidence="4">DUF4190 domain-containing protein</fullName>
    </recommendedName>
</protein>
<feature type="transmembrane region" description="Helical" evidence="1">
    <location>
        <begin position="55"/>
        <end position="79"/>
    </location>
</feature>
<accession>A0A7J9UYT8</accession>
<evidence type="ECO:0000313" key="2">
    <source>
        <dbReference type="EMBL" id="MPV89786.1"/>
    </source>
</evidence>
<evidence type="ECO:0000256" key="1">
    <source>
        <dbReference type="SAM" id="Phobius"/>
    </source>
</evidence>
<name>A0A7J9UYT8_9MICO</name>
<dbReference type="Proteomes" id="UP000429644">
    <property type="component" value="Unassembled WGS sequence"/>
</dbReference>
<keyword evidence="1" id="KW-1133">Transmembrane helix</keyword>
<keyword evidence="3" id="KW-1185">Reference proteome</keyword>
<keyword evidence="1" id="KW-0812">Transmembrane</keyword>
<evidence type="ECO:0000313" key="3">
    <source>
        <dbReference type="Proteomes" id="UP000429644"/>
    </source>
</evidence>
<proteinExistence type="predicted"/>
<keyword evidence="1" id="KW-0472">Membrane</keyword>
<gene>
    <name evidence="2" type="ORF">GB882_14005</name>
</gene>
<dbReference type="AlphaFoldDB" id="A0A7J9UYT8"/>
<comment type="caution">
    <text evidence="2">The sequence shown here is derived from an EMBL/GenBank/DDBJ whole genome shotgun (WGS) entry which is preliminary data.</text>
</comment>
<evidence type="ECO:0008006" key="4">
    <source>
        <dbReference type="Google" id="ProtNLM"/>
    </source>
</evidence>
<sequence length="81" mass="7941">MAVAALALGLLAVVPFVGIAAIVCGHLALHRATPAGHGRAMAGLAPGHAREGRGLAVAGLVLGYALTALWTVLAGLLLARA</sequence>
<dbReference type="EMBL" id="WHPD01003021">
    <property type="protein sequence ID" value="MPV89786.1"/>
    <property type="molecule type" value="Genomic_DNA"/>
</dbReference>